<evidence type="ECO:0000313" key="3">
    <source>
        <dbReference type="Proteomes" id="UP000077671"/>
    </source>
</evidence>
<feature type="region of interest" description="Disordered" evidence="1">
    <location>
        <begin position="85"/>
        <end position="122"/>
    </location>
</feature>
<dbReference type="Proteomes" id="UP000077671">
    <property type="component" value="Unassembled WGS sequence"/>
</dbReference>
<accession>A0A177UX50</accession>
<comment type="caution">
    <text evidence="2">The sequence shown here is derived from an EMBL/GenBank/DDBJ whole genome shotgun (WGS) entry which is preliminary data.</text>
</comment>
<gene>
    <name evidence="2" type="ORF">A4X03_0g5740</name>
</gene>
<organism evidence="2 3">
    <name type="scientific">Tilletia caries</name>
    <name type="common">wheat bunt fungus</name>
    <dbReference type="NCBI Taxonomy" id="13290"/>
    <lineage>
        <taxon>Eukaryota</taxon>
        <taxon>Fungi</taxon>
        <taxon>Dikarya</taxon>
        <taxon>Basidiomycota</taxon>
        <taxon>Ustilaginomycotina</taxon>
        <taxon>Exobasidiomycetes</taxon>
        <taxon>Tilletiales</taxon>
        <taxon>Tilletiaceae</taxon>
        <taxon>Tilletia</taxon>
    </lineage>
</organism>
<feature type="compositionally biased region" description="Low complexity" evidence="1">
    <location>
        <begin position="87"/>
        <end position="107"/>
    </location>
</feature>
<reference evidence="2" key="2">
    <citation type="journal article" date="2019" name="IMA Fungus">
        <title>Genome sequencing and comparison of five Tilletia species to identify candidate genes for the detection of regulated species infecting wheat.</title>
        <authorList>
            <person name="Nguyen H.D.T."/>
            <person name="Sultana T."/>
            <person name="Kesanakurti P."/>
            <person name="Hambleton S."/>
        </authorList>
    </citation>
    <scope>NUCLEOTIDE SEQUENCE</scope>
    <source>
        <strain evidence="2">DAOMC 238032</strain>
    </source>
</reference>
<dbReference type="EMBL" id="LWDD02000960">
    <property type="protein sequence ID" value="KAE8254310.1"/>
    <property type="molecule type" value="Genomic_DNA"/>
</dbReference>
<evidence type="ECO:0000256" key="1">
    <source>
        <dbReference type="SAM" id="MobiDB-lite"/>
    </source>
</evidence>
<name>A0A177UX50_9BASI</name>
<reference evidence="2" key="1">
    <citation type="submission" date="2016-04" db="EMBL/GenBank/DDBJ databases">
        <authorList>
            <person name="Nguyen H.D."/>
            <person name="Kesanakurti P."/>
            <person name="Cullis J."/>
            <person name="Levesque C.A."/>
            <person name="Hambleton S."/>
        </authorList>
    </citation>
    <scope>NUCLEOTIDE SEQUENCE</scope>
    <source>
        <strain evidence="2">DAOMC 238032</strain>
    </source>
</reference>
<proteinExistence type="predicted"/>
<sequence>MPLPLSSYVRRAQRTINFVYLNDEGASLALTQGGRTYYEPGNGQPGLVYVPPTVVESSDPEDDDMEFDFPAAQATPVAAADSGLVSPPLAQQQPTAAPLEESSLSSPGPNATDRASSRLSLHDAHSPAARAAILGESPVAGLKHWFLEDVLIFEPNNPPSCLRKSSGSQKAFFIRGEQVKERWRCTLCGKVRTVDPKITNVLHRHYNEVHKGSTV</sequence>
<protein>
    <submittedName>
        <fullName evidence="2">Uncharacterized protein</fullName>
    </submittedName>
</protein>
<dbReference type="AlphaFoldDB" id="A0A177UX50"/>
<evidence type="ECO:0000313" key="2">
    <source>
        <dbReference type="EMBL" id="KAE8254310.1"/>
    </source>
</evidence>